<protein>
    <submittedName>
        <fullName evidence="5">LamG-like jellyroll fold domain-containing protein</fullName>
    </submittedName>
</protein>
<feature type="domain" description="LamG-like jellyroll fold" evidence="4">
    <location>
        <begin position="402"/>
        <end position="528"/>
    </location>
</feature>
<proteinExistence type="predicted"/>
<evidence type="ECO:0000313" key="6">
    <source>
        <dbReference type="Proteomes" id="UP001597183"/>
    </source>
</evidence>
<dbReference type="RefSeq" id="WP_317795609.1">
    <property type="nucleotide sequence ID" value="NZ_AP028461.1"/>
</dbReference>
<gene>
    <name evidence="5" type="ORF">ACFQ5G_37325</name>
</gene>
<dbReference type="Pfam" id="PF13385">
    <property type="entry name" value="Laminin_G_3"/>
    <property type="match status" value="1"/>
</dbReference>
<dbReference type="Proteomes" id="UP001597183">
    <property type="component" value="Unassembled WGS sequence"/>
</dbReference>
<feature type="signal peptide" evidence="3">
    <location>
        <begin position="1"/>
        <end position="19"/>
    </location>
</feature>
<dbReference type="InterPro" id="IPR013320">
    <property type="entry name" value="ConA-like_dom_sf"/>
</dbReference>
<evidence type="ECO:0000259" key="4">
    <source>
        <dbReference type="SMART" id="SM00560"/>
    </source>
</evidence>
<dbReference type="SUPFAM" id="SSF49899">
    <property type="entry name" value="Concanavalin A-like lectins/glucanases"/>
    <property type="match status" value="1"/>
</dbReference>
<keyword evidence="2" id="KW-1015">Disulfide bond</keyword>
<keyword evidence="6" id="KW-1185">Reference proteome</keyword>
<dbReference type="EMBL" id="JBHTMK010000050">
    <property type="protein sequence ID" value="MFD1371032.1"/>
    <property type="molecule type" value="Genomic_DNA"/>
</dbReference>
<sequence length="664" mass="69266">MRRLLAMVGVTAAVLATVAAVRIAVPQQQQHQNVQVAAAADGLGYQREAVRMMTWNICGEAGGSRGSSSYCPWRSRPQAKAAAIETIVRQRDLNVVMLQEVCYPDEAAGRGGDRNDLAPLMAALGPGWTYRTAVVARPDGRSDCRGGDLIGTLGQVIAVRGTITSSTVTPLLVAGDPNHYPDTTTKRTSNLLCVRVEGWQNTPCGTHLLHNNDAEYARETASLKQKISGVAVPVLGGDFNTSQGSASTSPIRPLFDAYPECDQQAYAPGDAINEMTHFNSTDAEPAVAQQKLDYVFAASGFTYCDSLTEFADTNTNTAAADDPAGLSDHAPLLAFTRGQALTWKFDEAAGTTTADSSINGLTGKLAGGVTRSTERVRSLRFDGTGTVVSGVDGTVNVFDSRRGLTVSVWAKPDAAAPNGSLINQANNNGSPVDLSYTGGKWRFAMVTADAAGAAVDQVLATAQPGAWTHLVATHDPVTAKMNLFVNGTLAGSVAHTKRVPSGTPVTVGTAYQGGLDDLQLFPYALASAEITKLRAGQTMLPAVPTGTDTIPAADTANPGCHQNGGYGTVPSLTPRLSATVRHDDPTVPVRGEFSIWDNTDAGQPQPIYLGGPGSASNYVTGSGTVSVTLPTLIAGHSYGWYVRTSDGTNVSATAPVCHFVAAAG</sequence>
<comment type="caution">
    <text evidence="5">The sequence shown here is derived from an EMBL/GenBank/DDBJ whole genome shotgun (WGS) entry which is preliminary data.</text>
</comment>
<name>A0ABW4AJK0_9ACTN</name>
<dbReference type="SUPFAM" id="SSF56219">
    <property type="entry name" value="DNase I-like"/>
    <property type="match status" value="1"/>
</dbReference>
<reference evidence="6" key="1">
    <citation type="journal article" date="2019" name="Int. J. Syst. Evol. Microbiol.">
        <title>The Global Catalogue of Microorganisms (GCM) 10K type strain sequencing project: providing services to taxonomists for standard genome sequencing and annotation.</title>
        <authorList>
            <consortium name="The Broad Institute Genomics Platform"/>
            <consortium name="The Broad Institute Genome Sequencing Center for Infectious Disease"/>
            <person name="Wu L."/>
            <person name="Ma J."/>
        </authorList>
    </citation>
    <scope>NUCLEOTIDE SEQUENCE [LARGE SCALE GENOMIC DNA]</scope>
    <source>
        <strain evidence="6">CCM 7526</strain>
    </source>
</reference>
<evidence type="ECO:0000256" key="2">
    <source>
        <dbReference type="ARBA" id="ARBA00023157"/>
    </source>
</evidence>
<accession>A0ABW4AJK0</accession>
<feature type="chain" id="PRO_5047502079" evidence="3">
    <location>
        <begin position="20"/>
        <end position="664"/>
    </location>
</feature>
<dbReference type="SMART" id="SM00560">
    <property type="entry name" value="LamGL"/>
    <property type="match status" value="1"/>
</dbReference>
<dbReference type="Pfam" id="PF03372">
    <property type="entry name" value="Exo_endo_phos"/>
    <property type="match status" value="1"/>
</dbReference>
<dbReference type="Gene3D" id="3.60.10.10">
    <property type="entry name" value="Endonuclease/exonuclease/phosphatase"/>
    <property type="match status" value="1"/>
</dbReference>
<organism evidence="5 6">
    <name type="scientific">Actinoplanes sichuanensis</name>
    <dbReference type="NCBI Taxonomy" id="512349"/>
    <lineage>
        <taxon>Bacteria</taxon>
        <taxon>Bacillati</taxon>
        <taxon>Actinomycetota</taxon>
        <taxon>Actinomycetes</taxon>
        <taxon>Micromonosporales</taxon>
        <taxon>Micromonosporaceae</taxon>
        <taxon>Actinoplanes</taxon>
    </lineage>
</organism>
<dbReference type="Gene3D" id="2.60.120.200">
    <property type="match status" value="1"/>
</dbReference>
<dbReference type="InterPro" id="IPR005135">
    <property type="entry name" value="Endo/exonuclease/phosphatase"/>
</dbReference>
<evidence type="ECO:0000313" key="5">
    <source>
        <dbReference type="EMBL" id="MFD1371032.1"/>
    </source>
</evidence>
<evidence type="ECO:0000256" key="1">
    <source>
        <dbReference type="ARBA" id="ARBA00022729"/>
    </source>
</evidence>
<dbReference type="InterPro" id="IPR006558">
    <property type="entry name" value="LamG-like"/>
</dbReference>
<keyword evidence="1 3" id="KW-0732">Signal</keyword>
<evidence type="ECO:0000256" key="3">
    <source>
        <dbReference type="SAM" id="SignalP"/>
    </source>
</evidence>
<dbReference type="InterPro" id="IPR036691">
    <property type="entry name" value="Endo/exonu/phosph_ase_sf"/>
</dbReference>